<evidence type="ECO:0000313" key="3">
    <source>
        <dbReference type="Proteomes" id="UP001158045"/>
    </source>
</evidence>
<protein>
    <submittedName>
        <fullName evidence="2">Uncharacterized protein</fullName>
    </submittedName>
</protein>
<evidence type="ECO:0000256" key="1">
    <source>
        <dbReference type="SAM" id="Phobius"/>
    </source>
</evidence>
<proteinExistence type="predicted"/>
<feature type="transmembrane region" description="Helical" evidence="1">
    <location>
        <begin position="85"/>
        <end position="107"/>
    </location>
</feature>
<dbReference type="EMBL" id="JARYZI010000005">
    <property type="protein sequence ID" value="MDH8678433.1"/>
    <property type="molecule type" value="Genomic_DNA"/>
</dbReference>
<gene>
    <name evidence="2" type="ORF">QE109_09765</name>
</gene>
<keyword evidence="1" id="KW-1133">Transmembrane helix</keyword>
<keyword evidence="3" id="KW-1185">Reference proteome</keyword>
<keyword evidence="1" id="KW-0812">Transmembrane</keyword>
<evidence type="ECO:0000313" key="2">
    <source>
        <dbReference type="EMBL" id="MDH8678433.1"/>
    </source>
</evidence>
<dbReference type="Proteomes" id="UP001158045">
    <property type="component" value="Unassembled WGS sequence"/>
</dbReference>
<comment type="caution">
    <text evidence="2">The sequence shown here is derived from an EMBL/GenBank/DDBJ whole genome shotgun (WGS) entry which is preliminary data.</text>
</comment>
<name>A0ABT6NDD7_9FIRM</name>
<feature type="transmembrane region" description="Helical" evidence="1">
    <location>
        <begin position="54"/>
        <end position="73"/>
    </location>
</feature>
<keyword evidence="1" id="KW-0472">Membrane</keyword>
<dbReference type="RefSeq" id="WP_281094273.1">
    <property type="nucleotide sequence ID" value="NZ_JARYZI010000005.1"/>
</dbReference>
<organism evidence="2 3">
    <name type="scientific">Fusibacter bizertensis</name>
    <dbReference type="NCBI Taxonomy" id="1488331"/>
    <lineage>
        <taxon>Bacteria</taxon>
        <taxon>Bacillati</taxon>
        <taxon>Bacillota</taxon>
        <taxon>Clostridia</taxon>
        <taxon>Eubacteriales</taxon>
        <taxon>Eubacteriales Family XII. Incertae Sedis</taxon>
        <taxon>Fusibacter</taxon>
    </lineage>
</organism>
<accession>A0ABT6NDD7</accession>
<reference evidence="2 3" key="1">
    <citation type="submission" date="2023-04" db="EMBL/GenBank/DDBJ databases">
        <title>Fusibacter bizertensis strain WBS, isolated from littoral bottom sediments of the Arctic seas - biochemical and genomic analysis.</title>
        <authorList>
            <person name="Brioukhanov A.L."/>
        </authorList>
    </citation>
    <scope>NUCLEOTIDE SEQUENCE [LARGE SCALE GENOMIC DNA]</scope>
    <source>
        <strain evidence="2 3">WBS</strain>
    </source>
</reference>
<sequence length="243" mass="27859">MYTKDQNFKFRYYFMIFLMAFLVFLCSDTRYYHAFGDYIFNYMHIKAWSNGTKGTHLTLFYILPIVLILFVMLKNKVAPKAKVKGWKGITVFFLAIILMVNVTNFGVTLSKRFSDDLSSIVISEGKSKLSFSAENDNLKYFEAQFHLENLSKDSREFNIELVNPFDDGVSQIFVLNSEGEPALFSISGKTNRMITIDSDHYQIHAYFDVINGGGSSSSFIIRLIDKEGTIYELNTDGFMGIIL</sequence>
<feature type="transmembrane region" description="Helical" evidence="1">
    <location>
        <begin position="12"/>
        <end position="34"/>
    </location>
</feature>